<sequence length="61" mass="6723">MRERLREEVKRALYEVKAGVDIVLPLGTPAEKQGNTPQENTHCVALPTYPYIGKTLAGDLA</sequence>
<dbReference type="AlphaFoldDB" id="A0AAN8XQK6"/>
<protein>
    <submittedName>
        <fullName evidence="1">Uncharacterized protein</fullName>
    </submittedName>
</protein>
<dbReference type="Proteomes" id="UP001381693">
    <property type="component" value="Unassembled WGS sequence"/>
</dbReference>
<keyword evidence="2" id="KW-1185">Reference proteome</keyword>
<dbReference type="EMBL" id="JAXCGZ010004032">
    <property type="protein sequence ID" value="KAK7082414.1"/>
    <property type="molecule type" value="Genomic_DNA"/>
</dbReference>
<accession>A0AAN8XQK6</accession>
<evidence type="ECO:0000313" key="2">
    <source>
        <dbReference type="Proteomes" id="UP001381693"/>
    </source>
</evidence>
<gene>
    <name evidence="1" type="ORF">SK128_013307</name>
</gene>
<evidence type="ECO:0000313" key="1">
    <source>
        <dbReference type="EMBL" id="KAK7082414.1"/>
    </source>
</evidence>
<name>A0AAN8XQK6_HALRR</name>
<organism evidence="1 2">
    <name type="scientific">Halocaridina rubra</name>
    <name type="common">Hawaiian red shrimp</name>
    <dbReference type="NCBI Taxonomy" id="373956"/>
    <lineage>
        <taxon>Eukaryota</taxon>
        <taxon>Metazoa</taxon>
        <taxon>Ecdysozoa</taxon>
        <taxon>Arthropoda</taxon>
        <taxon>Crustacea</taxon>
        <taxon>Multicrustacea</taxon>
        <taxon>Malacostraca</taxon>
        <taxon>Eumalacostraca</taxon>
        <taxon>Eucarida</taxon>
        <taxon>Decapoda</taxon>
        <taxon>Pleocyemata</taxon>
        <taxon>Caridea</taxon>
        <taxon>Atyoidea</taxon>
        <taxon>Atyidae</taxon>
        <taxon>Halocaridina</taxon>
    </lineage>
</organism>
<comment type="caution">
    <text evidence="1">The sequence shown here is derived from an EMBL/GenBank/DDBJ whole genome shotgun (WGS) entry which is preliminary data.</text>
</comment>
<reference evidence="1 2" key="1">
    <citation type="submission" date="2023-11" db="EMBL/GenBank/DDBJ databases">
        <title>Halocaridina rubra genome assembly.</title>
        <authorList>
            <person name="Smith C."/>
        </authorList>
    </citation>
    <scope>NUCLEOTIDE SEQUENCE [LARGE SCALE GENOMIC DNA]</scope>
    <source>
        <strain evidence="1">EP-1</strain>
        <tissue evidence="1">Whole</tissue>
    </source>
</reference>
<proteinExistence type="predicted"/>